<dbReference type="Pfam" id="PF12804">
    <property type="entry name" value="NTP_transf_3"/>
    <property type="match status" value="1"/>
</dbReference>
<evidence type="ECO:0000313" key="11">
    <source>
        <dbReference type="Proteomes" id="UP000036756"/>
    </source>
</evidence>
<dbReference type="CDD" id="cd02503">
    <property type="entry name" value="MobA"/>
    <property type="match status" value="1"/>
</dbReference>
<feature type="domain" description="MobA-like NTP transferase" evidence="9">
    <location>
        <begin position="7"/>
        <end position="153"/>
    </location>
</feature>
<keyword evidence="7 8" id="KW-0501">Molybdenum cofactor biosynthesis</keyword>
<keyword evidence="5 8" id="KW-0460">Magnesium</keyword>
<keyword evidence="6 8" id="KW-0342">GTP-binding</keyword>
<dbReference type="GO" id="GO:0005525">
    <property type="term" value="F:GTP binding"/>
    <property type="evidence" value="ECO:0007669"/>
    <property type="project" value="UniProtKB-UniRule"/>
</dbReference>
<keyword evidence="4 8" id="KW-0547">Nucleotide-binding</keyword>
<dbReference type="GO" id="GO:0006777">
    <property type="term" value="P:Mo-molybdopterin cofactor biosynthetic process"/>
    <property type="evidence" value="ECO:0007669"/>
    <property type="project" value="UniProtKB-KW"/>
</dbReference>
<evidence type="ECO:0000313" key="10">
    <source>
        <dbReference type="EMBL" id="KMT23096.1"/>
    </source>
</evidence>
<comment type="caution">
    <text evidence="10">The sequence shown here is derived from an EMBL/GenBank/DDBJ whole genome shotgun (WGS) entry which is preliminary data.</text>
</comment>
<gene>
    <name evidence="8 10" type="primary">mobA</name>
    <name evidence="10" type="ORF">CLCY_7c01430</name>
</gene>
<organism evidence="10 11">
    <name type="scientific">Clostridium cylindrosporum DSM 605</name>
    <dbReference type="NCBI Taxonomy" id="1121307"/>
    <lineage>
        <taxon>Bacteria</taxon>
        <taxon>Bacillati</taxon>
        <taxon>Bacillota</taxon>
        <taxon>Clostridia</taxon>
        <taxon>Eubacteriales</taxon>
        <taxon>Clostridiaceae</taxon>
        <taxon>Clostridium</taxon>
    </lineage>
</organism>
<evidence type="ECO:0000256" key="5">
    <source>
        <dbReference type="ARBA" id="ARBA00022842"/>
    </source>
</evidence>
<dbReference type="GO" id="GO:0046872">
    <property type="term" value="F:metal ion binding"/>
    <property type="evidence" value="ECO:0007669"/>
    <property type="project" value="UniProtKB-KW"/>
</dbReference>
<comment type="cofactor">
    <cofactor evidence="8">
        <name>Mg(2+)</name>
        <dbReference type="ChEBI" id="CHEBI:18420"/>
    </cofactor>
</comment>
<comment type="similarity">
    <text evidence="8">Belongs to the MobA family.</text>
</comment>
<dbReference type="InterPro" id="IPR025877">
    <property type="entry name" value="MobA-like_NTP_Trfase"/>
</dbReference>
<protein>
    <recommendedName>
        <fullName evidence="8">Probable molybdenum cofactor guanylyltransferase</fullName>
        <shortName evidence="8">MoCo guanylyltransferase</shortName>
        <ecNumber evidence="8">2.7.7.77</ecNumber>
    </recommendedName>
    <alternativeName>
        <fullName evidence="8">GTP:molybdopterin guanylyltransferase</fullName>
    </alternativeName>
    <alternativeName>
        <fullName evidence="8">Mo-MPT guanylyltransferase</fullName>
    </alternativeName>
    <alternativeName>
        <fullName evidence="8">Molybdopterin guanylyltransferase</fullName>
    </alternativeName>
    <alternativeName>
        <fullName evidence="8">Molybdopterin-guanine dinucleotide synthase</fullName>
        <shortName evidence="8">MGD synthase</shortName>
    </alternativeName>
</protein>
<dbReference type="AlphaFoldDB" id="A0A0J8G647"/>
<keyword evidence="3 8" id="KW-0479">Metal-binding</keyword>
<sequence length="201" mass="23290">MKKFGSAVILAGGKSSRMGFDKKDMVINNERLLVSMVRKLRDIFDEIILITNNENSLNIFDKTSKDIIKSLGPLSGIYTGLSLASSEYVYFIACDMPVINKSYILYMIKQLENKNAEACVTRYNEWIEPFNAFYSKVVSTSIEEFLNNNRRSIYSLVSSLNTIYIEENIAREFSKDFEMFYNLNTKEDIDNYIKYNNENLD</sequence>
<dbReference type="EC" id="2.7.7.77" evidence="8"/>
<keyword evidence="2 8" id="KW-0808">Transferase</keyword>
<evidence type="ECO:0000256" key="7">
    <source>
        <dbReference type="ARBA" id="ARBA00023150"/>
    </source>
</evidence>
<evidence type="ECO:0000256" key="8">
    <source>
        <dbReference type="HAMAP-Rule" id="MF_00316"/>
    </source>
</evidence>
<dbReference type="PANTHER" id="PTHR19136">
    <property type="entry name" value="MOLYBDENUM COFACTOR GUANYLYLTRANSFERASE"/>
    <property type="match status" value="1"/>
</dbReference>
<comment type="domain">
    <text evidence="8">The N-terminal domain determines nucleotide recognition and specific binding, while the C-terminal domain determines the specific binding to the target protein.</text>
</comment>
<evidence type="ECO:0000256" key="2">
    <source>
        <dbReference type="ARBA" id="ARBA00022679"/>
    </source>
</evidence>
<dbReference type="STRING" id="1121307.CLCY_7c01430"/>
<reference evidence="10 11" key="1">
    <citation type="submission" date="2015-06" db="EMBL/GenBank/DDBJ databases">
        <title>Draft genome sequence of the purine-degrading Clostridium cylindrosporum HC-1 (DSM 605).</title>
        <authorList>
            <person name="Poehlein A."/>
            <person name="Schiel-Bengelsdorf B."/>
            <person name="Bengelsdorf F."/>
            <person name="Daniel R."/>
            <person name="Duerre P."/>
        </authorList>
    </citation>
    <scope>NUCLEOTIDE SEQUENCE [LARGE SCALE GENOMIC DNA]</scope>
    <source>
        <strain evidence="10 11">DSM 605</strain>
    </source>
</reference>
<evidence type="ECO:0000256" key="3">
    <source>
        <dbReference type="ARBA" id="ARBA00022723"/>
    </source>
</evidence>
<feature type="binding site" evidence="8">
    <location>
        <position position="95"/>
    </location>
    <ligand>
        <name>GTP</name>
        <dbReference type="ChEBI" id="CHEBI:37565"/>
    </ligand>
</feature>
<evidence type="ECO:0000256" key="4">
    <source>
        <dbReference type="ARBA" id="ARBA00022741"/>
    </source>
</evidence>
<comment type="catalytic activity">
    <reaction evidence="8">
        <text>Mo-molybdopterin + GTP + H(+) = Mo-molybdopterin guanine dinucleotide + diphosphate</text>
        <dbReference type="Rhea" id="RHEA:34243"/>
        <dbReference type="ChEBI" id="CHEBI:15378"/>
        <dbReference type="ChEBI" id="CHEBI:33019"/>
        <dbReference type="ChEBI" id="CHEBI:37565"/>
        <dbReference type="ChEBI" id="CHEBI:71302"/>
        <dbReference type="ChEBI" id="CHEBI:71310"/>
        <dbReference type="EC" id="2.7.7.77"/>
    </reaction>
</comment>
<feature type="binding site" evidence="8">
    <location>
        <position position="22"/>
    </location>
    <ligand>
        <name>GTP</name>
        <dbReference type="ChEBI" id="CHEBI:37565"/>
    </ligand>
</feature>
<dbReference type="RefSeq" id="WP_048569468.1">
    <property type="nucleotide sequence ID" value="NZ_LFVU01000003.1"/>
</dbReference>
<dbReference type="InterPro" id="IPR029044">
    <property type="entry name" value="Nucleotide-diphossugar_trans"/>
</dbReference>
<dbReference type="PANTHER" id="PTHR19136:SF81">
    <property type="entry name" value="MOLYBDENUM COFACTOR GUANYLYLTRANSFERASE"/>
    <property type="match status" value="1"/>
</dbReference>
<accession>A0A0J8G647</accession>
<keyword evidence="11" id="KW-1185">Reference proteome</keyword>
<comment type="function">
    <text evidence="8">Transfers a GMP moiety from GTP to Mo-molybdopterin (Mo-MPT) cofactor (Moco or molybdenum cofactor) to form Mo-molybdopterin guanine dinucleotide (Mo-MGD) cofactor.</text>
</comment>
<dbReference type="SUPFAM" id="SSF53448">
    <property type="entry name" value="Nucleotide-diphospho-sugar transferases"/>
    <property type="match status" value="1"/>
</dbReference>
<dbReference type="HAMAP" id="MF_00316">
    <property type="entry name" value="MobA"/>
    <property type="match status" value="1"/>
</dbReference>
<name>A0A0J8G647_CLOCY</name>
<evidence type="ECO:0000259" key="9">
    <source>
        <dbReference type="Pfam" id="PF12804"/>
    </source>
</evidence>
<dbReference type="GO" id="GO:0061603">
    <property type="term" value="F:molybdenum cofactor guanylyltransferase activity"/>
    <property type="evidence" value="ECO:0007669"/>
    <property type="project" value="UniProtKB-EC"/>
</dbReference>
<dbReference type="EMBL" id="LFVU01000003">
    <property type="protein sequence ID" value="KMT23096.1"/>
    <property type="molecule type" value="Genomic_DNA"/>
</dbReference>
<keyword evidence="10" id="KW-0548">Nucleotidyltransferase</keyword>
<comment type="subcellular location">
    <subcellularLocation>
        <location evidence="8">Cytoplasm</location>
    </subcellularLocation>
</comment>
<dbReference type="Proteomes" id="UP000036756">
    <property type="component" value="Unassembled WGS sequence"/>
</dbReference>
<dbReference type="OrthoDB" id="9788394at2"/>
<evidence type="ECO:0000256" key="1">
    <source>
        <dbReference type="ARBA" id="ARBA00022490"/>
    </source>
</evidence>
<keyword evidence="1 8" id="KW-0963">Cytoplasm</keyword>
<dbReference type="InterPro" id="IPR013482">
    <property type="entry name" value="Molybde_CF_guanTrfase"/>
</dbReference>
<dbReference type="PATRIC" id="fig|1121307.3.peg.2426"/>
<proteinExistence type="inferred from homology"/>
<dbReference type="GO" id="GO:0005737">
    <property type="term" value="C:cytoplasm"/>
    <property type="evidence" value="ECO:0007669"/>
    <property type="project" value="UniProtKB-SubCell"/>
</dbReference>
<feature type="binding site" evidence="8">
    <location>
        <position position="95"/>
    </location>
    <ligand>
        <name>Mg(2+)</name>
        <dbReference type="ChEBI" id="CHEBI:18420"/>
    </ligand>
</feature>
<evidence type="ECO:0000256" key="6">
    <source>
        <dbReference type="ARBA" id="ARBA00023134"/>
    </source>
</evidence>
<comment type="caution">
    <text evidence="8">Lacks conserved residue(s) required for the propagation of feature annotation.</text>
</comment>
<dbReference type="Gene3D" id="3.90.550.10">
    <property type="entry name" value="Spore Coat Polysaccharide Biosynthesis Protein SpsA, Chain A"/>
    <property type="match status" value="1"/>
</dbReference>
<feature type="binding site" evidence="8">
    <location>
        <begin position="10"/>
        <end position="12"/>
    </location>
    <ligand>
        <name>GTP</name>
        <dbReference type="ChEBI" id="CHEBI:37565"/>
    </ligand>
</feature>